<dbReference type="PANTHER" id="PTHR30348">
    <property type="entry name" value="UNCHARACTERIZED PROTEIN YECE"/>
    <property type="match status" value="1"/>
</dbReference>
<protein>
    <submittedName>
        <fullName evidence="1">Uncharacterized protein YecE (DUF72 family)</fullName>
    </submittedName>
</protein>
<reference evidence="1" key="1">
    <citation type="submission" date="2023-07" db="EMBL/GenBank/DDBJ databases">
        <title>Sorghum-associated microbial communities from plants grown in Nebraska, USA.</title>
        <authorList>
            <person name="Schachtman D."/>
        </authorList>
    </citation>
    <scope>NUCLEOTIDE SEQUENCE</scope>
    <source>
        <strain evidence="1">BE80</strain>
    </source>
</reference>
<dbReference type="Gene3D" id="3.20.20.410">
    <property type="entry name" value="Protein of unknown function UPF0759"/>
    <property type="match status" value="1"/>
</dbReference>
<dbReference type="Pfam" id="PF01904">
    <property type="entry name" value="DUF72"/>
    <property type="match status" value="1"/>
</dbReference>
<accession>A0AAP5H392</accession>
<proteinExistence type="predicted"/>
<dbReference type="PANTHER" id="PTHR30348:SF13">
    <property type="entry name" value="UPF0759 PROTEIN YUNF"/>
    <property type="match status" value="1"/>
</dbReference>
<dbReference type="InterPro" id="IPR036520">
    <property type="entry name" value="UPF0759_sf"/>
</dbReference>
<dbReference type="SUPFAM" id="SSF117396">
    <property type="entry name" value="TM1631-like"/>
    <property type="match status" value="1"/>
</dbReference>
<dbReference type="EMBL" id="JAVDTR010000009">
    <property type="protein sequence ID" value="MDR6725067.1"/>
    <property type="molecule type" value="Genomic_DNA"/>
</dbReference>
<sequence length="294" mass="34244">MIIIIRIGLTGWGDQEDLYAHRTKAKDKLALYGQFFTTVEVDSTFYAVQPRDRMARWAAETPDSFAFIVKAYQGMTGHLRGKPYFNSTSEMYNAFRESLEPMMEAGKMQAALFQFPPWFDCNRENVNELREVRLRMEGIPCAIEFRHRSWYEDAMRERTLSFLKEQGWIHSVCDEPQAGQGSIPIVPQATDPEMTLVRMHGRNVSGWHQNGAPNWRETRYLYRYNEEELQEWKGYLEQLQEQSKDVYVIFNNNSGGDAAANARMMMDLLDIPIKPFPDKTIVEEEPGPEQLELF</sequence>
<dbReference type="AlphaFoldDB" id="A0AAP5H392"/>
<comment type="caution">
    <text evidence="1">The sequence shown here is derived from an EMBL/GenBank/DDBJ whole genome shotgun (WGS) entry which is preliminary data.</text>
</comment>
<gene>
    <name evidence="1" type="ORF">J2W91_003553</name>
</gene>
<name>A0AAP5H392_PAEAM</name>
<dbReference type="Proteomes" id="UP001254832">
    <property type="component" value="Unassembled WGS sequence"/>
</dbReference>
<evidence type="ECO:0000313" key="1">
    <source>
        <dbReference type="EMBL" id="MDR6725067.1"/>
    </source>
</evidence>
<evidence type="ECO:0000313" key="2">
    <source>
        <dbReference type="Proteomes" id="UP001254832"/>
    </source>
</evidence>
<dbReference type="InterPro" id="IPR002763">
    <property type="entry name" value="DUF72"/>
</dbReference>
<organism evidence="1 2">
    <name type="scientific">Paenibacillus amylolyticus</name>
    <dbReference type="NCBI Taxonomy" id="1451"/>
    <lineage>
        <taxon>Bacteria</taxon>
        <taxon>Bacillati</taxon>
        <taxon>Bacillota</taxon>
        <taxon>Bacilli</taxon>
        <taxon>Bacillales</taxon>
        <taxon>Paenibacillaceae</taxon>
        <taxon>Paenibacillus</taxon>
    </lineage>
</organism>